<evidence type="ECO:0000313" key="1">
    <source>
        <dbReference type="EMBL" id="APY84553.1"/>
    </source>
</evidence>
<keyword evidence="2" id="KW-1185">Reference proteome</keyword>
<accession>A0ABN4VBR0</accession>
<organism evidence="1 2">
    <name type="scientific">Streptomyces alfalfae</name>
    <dbReference type="NCBI Taxonomy" id="1642299"/>
    <lineage>
        <taxon>Bacteria</taxon>
        <taxon>Bacillati</taxon>
        <taxon>Actinomycetota</taxon>
        <taxon>Actinomycetes</taxon>
        <taxon>Kitasatosporales</taxon>
        <taxon>Streptomycetaceae</taxon>
        <taxon>Streptomyces</taxon>
    </lineage>
</organism>
<proteinExistence type="predicted"/>
<evidence type="ECO:0000313" key="2">
    <source>
        <dbReference type="Proteomes" id="UP000187191"/>
    </source>
</evidence>
<protein>
    <submittedName>
        <fullName evidence="1">Uncharacterized protein</fullName>
    </submittedName>
</protein>
<name>A0ABN4VBR0_9ACTN</name>
<dbReference type="Proteomes" id="UP000187191">
    <property type="component" value="Chromosome"/>
</dbReference>
<dbReference type="EMBL" id="CP015588">
    <property type="protein sequence ID" value="APY84553.1"/>
    <property type="molecule type" value="Genomic_DNA"/>
</dbReference>
<reference evidence="1 2" key="1">
    <citation type="submission" date="2016-05" db="EMBL/GenBank/DDBJ databases">
        <authorList>
            <person name="Gu J."/>
        </authorList>
    </citation>
    <scope>NUCLEOTIDE SEQUENCE [LARGE SCALE GENOMIC DNA]</scope>
    <source>
        <strain evidence="1 2">ACCC40021</strain>
    </source>
</reference>
<sequence>MTITQGEIGMTVVVTRTTSADAKCRGTGTLLSVTESTIELDTVLTESIPEGSCASVGEQTLTLIDDAHLRWNAGDGGTGILARQ</sequence>
<gene>
    <name evidence="1" type="ORF">A7J05_01070</name>
</gene>